<evidence type="ECO:0000313" key="1">
    <source>
        <dbReference type="EMBL" id="NPU64585.1"/>
    </source>
</evidence>
<proteinExistence type="predicted"/>
<protein>
    <submittedName>
        <fullName evidence="1">Uncharacterized protein</fullName>
    </submittedName>
</protein>
<comment type="caution">
    <text evidence="1">The sequence shown here is derived from an EMBL/GenBank/DDBJ whole genome shotgun (WGS) entry which is preliminary data.</text>
</comment>
<name>A0ABX2CAA5_9BRAD</name>
<dbReference type="RefSeq" id="WP_172109620.1">
    <property type="nucleotide sequence ID" value="NZ_JABFDN010000001.1"/>
</dbReference>
<dbReference type="Proteomes" id="UP000886476">
    <property type="component" value="Unassembled WGS sequence"/>
</dbReference>
<gene>
    <name evidence="1" type="ORF">HL667_06205</name>
</gene>
<sequence length="79" mass="8655">MAGKRGTYHVLLVREGDAAPWGVHFGDYDRECVQAERDDITEYPAVSGYRKRNTKIIMAGDTQAEIDAAVARLNGGAND</sequence>
<keyword evidence="2" id="KW-1185">Reference proteome</keyword>
<organism evidence="1 2">
    <name type="scientific">Bradyrhizobium aeschynomenes</name>
    <dbReference type="NCBI Taxonomy" id="2734909"/>
    <lineage>
        <taxon>Bacteria</taxon>
        <taxon>Pseudomonadati</taxon>
        <taxon>Pseudomonadota</taxon>
        <taxon>Alphaproteobacteria</taxon>
        <taxon>Hyphomicrobiales</taxon>
        <taxon>Nitrobacteraceae</taxon>
        <taxon>Bradyrhizobium</taxon>
    </lineage>
</organism>
<reference evidence="1" key="1">
    <citation type="submission" date="2020-05" db="EMBL/GenBank/DDBJ databases">
        <title>Nod-independent and nitrogen-fixing Bradyrhizobium aeschynomene sp. nov. isolated from nodules of Aeschynomene indica.</title>
        <authorList>
            <person name="Zhang Z."/>
        </authorList>
    </citation>
    <scope>NUCLEOTIDE SEQUENCE</scope>
    <source>
        <strain evidence="1">83012</strain>
    </source>
</reference>
<evidence type="ECO:0000313" key="2">
    <source>
        <dbReference type="Proteomes" id="UP000886476"/>
    </source>
</evidence>
<accession>A0ABX2CAA5</accession>
<dbReference type="EMBL" id="JABFDN010000001">
    <property type="protein sequence ID" value="NPU64585.1"/>
    <property type="molecule type" value="Genomic_DNA"/>
</dbReference>